<feature type="transmembrane region" description="Helical" evidence="1">
    <location>
        <begin position="491"/>
        <end position="511"/>
    </location>
</feature>
<dbReference type="NCBIfam" id="NF047510">
    <property type="entry name" value="LIC_10190_fam"/>
    <property type="match status" value="1"/>
</dbReference>
<feature type="transmembrane region" description="Helical" evidence="1">
    <location>
        <begin position="517"/>
        <end position="536"/>
    </location>
</feature>
<name>A0A1H9NV44_BUTFI</name>
<feature type="transmembrane region" description="Helical" evidence="1">
    <location>
        <begin position="543"/>
        <end position="561"/>
    </location>
</feature>
<dbReference type="OrthoDB" id="344987at2"/>
<keyword evidence="1" id="KW-0812">Transmembrane</keyword>
<feature type="transmembrane region" description="Helical" evidence="1">
    <location>
        <begin position="184"/>
        <end position="205"/>
    </location>
</feature>
<dbReference type="eggNOG" id="ENOG502Z9R3">
    <property type="taxonomic scope" value="Bacteria"/>
</dbReference>
<dbReference type="Pfam" id="PF26626">
    <property type="entry name" value="DUF8201"/>
    <property type="match status" value="1"/>
</dbReference>
<reference evidence="3 4" key="1">
    <citation type="submission" date="2016-10" db="EMBL/GenBank/DDBJ databases">
        <authorList>
            <person name="de Groot N.N."/>
        </authorList>
    </citation>
    <scope>NUCLEOTIDE SEQUENCE [LARGE SCALE GENOMIC DNA]</scope>
    <source>
        <strain evidence="3 4">AR40</strain>
    </source>
</reference>
<evidence type="ECO:0000256" key="1">
    <source>
        <dbReference type="SAM" id="Phobius"/>
    </source>
</evidence>
<dbReference type="RefSeq" id="WP_074754808.1">
    <property type="nucleotide sequence ID" value="NZ_FOGJ01000005.1"/>
</dbReference>
<dbReference type="EMBL" id="FOGJ01000005">
    <property type="protein sequence ID" value="SER39545.1"/>
    <property type="molecule type" value="Genomic_DNA"/>
</dbReference>
<feature type="transmembrane region" description="Helical" evidence="1">
    <location>
        <begin position="57"/>
        <end position="75"/>
    </location>
</feature>
<dbReference type="InterPro" id="IPR058514">
    <property type="entry name" value="DUF8201"/>
</dbReference>
<sequence>MLITAINWLYVIFTTYFAGYGFHHLMTGISFLQHSVPQRRNAALRTAPYEVRFRENYLITGIVLVSIYSQFVSIWHGVGCAANIILFVMSLVVCVYAIRDMFYKILSYGLGRNISINQIIIYIVIFLIVAYCTSHGIEHYDTGLYHAQAIHWNEAYGAVKGLGNFNQRLAYNSAVYPLSALYSFAWAGGVSMHTMAGYFVLLLSWKCVDIIQVKRRGYFTLPDAVRLIAIYYIFTILDEIVSPASDYFVMCMVLYILISWLDLDRDREKRFYPYAMLCILVVYAVTLKLSAAPLLLLAIKPIWKIMHAKLISRPKAIWYFIGLGLFVAIPFFIRNMIISGWLVYPVTAIDLFKFAWKIPKGTAQYDAHEIAVYGRGYTDAGLYNISIWDWFPGWFKALSAFNKAMLIADAVFLAGLLVFAVIYLVMQIRSGGITFEFPFRKGNGKRSRRKGQKPGNKSGIKLFKKGKKSLFDNAGKVVLMARHRTVSFKDFIFIDTIAYVALAFFILSSPLVRYGALYIWLPAVLMTGKLVTLLFYQRGAEKRLMPLVIAFIAVFIGYKSVRLVMYEIPRFRLSYLFMQQDYMTYELESYEIDGYTFYYPVTGDQTGYAPFPSAPTKADVKLMGEDIKDGFLRNK</sequence>
<proteinExistence type="predicted"/>
<feature type="transmembrane region" description="Helical" evidence="1">
    <location>
        <begin position="273"/>
        <end position="296"/>
    </location>
</feature>
<accession>A0A1H9NV44</accession>
<organism evidence="3 4">
    <name type="scientific">Butyrivibrio fibrisolvens</name>
    <dbReference type="NCBI Taxonomy" id="831"/>
    <lineage>
        <taxon>Bacteria</taxon>
        <taxon>Bacillati</taxon>
        <taxon>Bacillota</taxon>
        <taxon>Clostridia</taxon>
        <taxon>Lachnospirales</taxon>
        <taxon>Lachnospiraceae</taxon>
        <taxon>Butyrivibrio</taxon>
    </lineage>
</organism>
<keyword evidence="1" id="KW-0472">Membrane</keyword>
<protein>
    <recommendedName>
        <fullName evidence="2">DUF8201 domain-containing protein</fullName>
    </recommendedName>
</protein>
<dbReference type="AlphaFoldDB" id="A0A1H9NV44"/>
<dbReference type="InterPro" id="IPR058065">
    <property type="entry name" value="LIC_10190-like"/>
</dbReference>
<evidence type="ECO:0000259" key="2">
    <source>
        <dbReference type="Pfam" id="PF26626"/>
    </source>
</evidence>
<feature type="transmembrane region" description="Helical" evidence="1">
    <location>
        <begin position="81"/>
        <end position="98"/>
    </location>
</feature>
<gene>
    <name evidence="3" type="ORF">SAMN04487884_10524</name>
</gene>
<feature type="domain" description="DUF8201" evidence="2">
    <location>
        <begin position="1"/>
        <end position="422"/>
    </location>
</feature>
<keyword evidence="1" id="KW-1133">Transmembrane helix</keyword>
<feature type="transmembrane region" description="Helical" evidence="1">
    <location>
        <begin position="404"/>
        <end position="425"/>
    </location>
</feature>
<dbReference type="Proteomes" id="UP000182584">
    <property type="component" value="Unassembled WGS sequence"/>
</dbReference>
<feature type="transmembrane region" description="Helical" evidence="1">
    <location>
        <begin position="240"/>
        <end position="261"/>
    </location>
</feature>
<feature type="transmembrane region" description="Helical" evidence="1">
    <location>
        <begin position="6"/>
        <end position="32"/>
    </location>
</feature>
<evidence type="ECO:0000313" key="3">
    <source>
        <dbReference type="EMBL" id="SER39545.1"/>
    </source>
</evidence>
<feature type="transmembrane region" description="Helical" evidence="1">
    <location>
        <begin position="119"/>
        <end position="137"/>
    </location>
</feature>
<feature type="transmembrane region" description="Helical" evidence="1">
    <location>
        <begin position="316"/>
        <end position="333"/>
    </location>
</feature>
<evidence type="ECO:0000313" key="4">
    <source>
        <dbReference type="Proteomes" id="UP000182584"/>
    </source>
</evidence>